<evidence type="ECO:0000313" key="2">
    <source>
        <dbReference type="Proteomes" id="UP000242313"/>
    </source>
</evidence>
<dbReference type="GO" id="GO:0003677">
    <property type="term" value="F:DNA binding"/>
    <property type="evidence" value="ECO:0007669"/>
    <property type="project" value="InterPro"/>
</dbReference>
<evidence type="ECO:0000313" key="1">
    <source>
        <dbReference type="EMBL" id="PBK03086.1"/>
    </source>
</evidence>
<comment type="caution">
    <text evidence="1">The sequence shown here is derived from an EMBL/GenBank/DDBJ whole genome shotgun (WGS) entry which is preliminary data.</text>
</comment>
<name>A0A2A3ME35_9PSED</name>
<dbReference type="Proteomes" id="UP000242313">
    <property type="component" value="Unassembled WGS sequence"/>
</dbReference>
<dbReference type="AlphaFoldDB" id="A0A2A3ME35"/>
<dbReference type="Gene3D" id="3.10.50.30">
    <property type="entry name" value="Transcription elongation factor, GreA/GreB, C-terminal domain"/>
    <property type="match status" value="1"/>
</dbReference>
<dbReference type="GO" id="GO:0032784">
    <property type="term" value="P:regulation of DNA-templated transcription elongation"/>
    <property type="evidence" value="ECO:0007669"/>
    <property type="project" value="InterPro"/>
</dbReference>
<reference evidence="1 2" key="1">
    <citation type="submission" date="2017-09" db="EMBL/GenBank/DDBJ databases">
        <title>Pseudomonas abyssi sp. nov. isolated from Abyssopelagic Water.</title>
        <authorList>
            <person name="Wei Y."/>
        </authorList>
    </citation>
    <scope>NUCLEOTIDE SEQUENCE [LARGE SCALE GENOMIC DNA]</scope>
    <source>
        <strain evidence="1 2">MT5</strain>
    </source>
</reference>
<dbReference type="SUPFAM" id="SSF54534">
    <property type="entry name" value="FKBP-like"/>
    <property type="match status" value="1"/>
</dbReference>
<evidence type="ECO:0008006" key="3">
    <source>
        <dbReference type="Google" id="ProtNLM"/>
    </source>
</evidence>
<accession>A0A2A3ME35</accession>
<dbReference type="InterPro" id="IPR036953">
    <property type="entry name" value="GreA/GreB_C_sf"/>
</dbReference>
<proteinExistence type="predicted"/>
<dbReference type="EMBL" id="NTMR01000024">
    <property type="protein sequence ID" value="PBK03086.1"/>
    <property type="molecule type" value="Genomic_DNA"/>
</dbReference>
<organism evidence="1 2">
    <name type="scientific">Pseudomonas abyssi</name>
    <dbReference type="NCBI Taxonomy" id="170540"/>
    <lineage>
        <taxon>Bacteria</taxon>
        <taxon>Pseudomonadati</taxon>
        <taxon>Pseudomonadota</taxon>
        <taxon>Gammaproteobacteria</taxon>
        <taxon>Pseudomonadales</taxon>
        <taxon>Pseudomonadaceae</taxon>
        <taxon>Pseudomonas</taxon>
    </lineage>
</organism>
<sequence length="115" mass="12386">MVFAMVGAGPRLRGAADSWMIGPHELASVIGKLELLARETGCERAGLGSVLELLDLQTQELVRLRLTERRLRRDEVSIFSPLGARLLAARAGDVVSPRGVGRGYRLLLVAVAPAQ</sequence>
<keyword evidence="2" id="KW-1185">Reference proteome</keyword>
<gene>
    <name evidence="1" type="ORF">CNQ84_16290</name>
</gene>
<protein>
    <recommendedName>
        <fullName evidence="3">Transcription elongation factor GreA/GreB C-terminal domain-containing protein</fullName>
    </recommendedName>
</protein>